<evidence type="ECO:0000256" key="8">
    <source>
        <dbReference type="ARBA" id="ARBA00026068"/>
    </source>
</evidence>
<dbReference type="Proteomes" id="UP000657006">
    <property type="component" value="Unassembled WGS sequence"/>
</dbReference>
<dbReference type="RefSeq" id="WP_177715919.1">
    <property type="nucleotide sequence ID" value="NZ_JACRSQ010000015.1"/>
</dbReference>
<keyword evidence="5" id="KW-0717">Septation</keyword>
<reference evidence="11" key="1">
    <citation type="submission" date="2020-08" db="EMBL/GenBank/DDBJ databases">
        <title>Genome public.</title>
        <authorList>
            <person name="Liu C."/>
            <person name="Sun Q."/>
        </authorList>
    </citation>
    <scope>NUCLEOTIDE SEQUENCE</scope>
    <source>
        <strain evidence="11">NSJ-32</strain>
    </source>
</reference>
<dbReference type="GO" id="GO:0043093">
    <property type="term" value="P:FtsZ-dependent cytokinesis"/>
    <property type="evidence" value="ECO:0007669"/>
    <property type="project" value="TreeGrafter"/>
</dbReference>
<keyword evidence="10" id="KW-0175">Coiled coil</keyword>
<evidence type="ECO:0000256" key="5">
    <source>
        <dbReference type="ARBA" id="ARBA00023210"/>
    </source>
</evidence>
<comment type="function">
    <text evidence="7">Activator of cell division through the inhibition of FtsZ GTPase activity, therefore promoting FtsZ assembly into bundles of protofilaments necessary for the formation of the division Z ring. It is recruited early at mid-cell but it is not essential for cell division.</text>
</comment>
<dbReference type="AlphaFoldDB" id="A0A926DVA9"/>
<sequence length="133" mass="15818">MGEKRRIEVNIGGYVYKLMGEESEEHMQQVAMYIDEKIRQVQKMTSAQSLSRDYVAVLASINVADDFLKLLEHVQIQQERMEELTQKSKELEDKLDEYQDELMSLEQENLNYRELVEELQLEILRFKEQGKNE</sequence>
<comment type="caution">
    <text evidence="11">The sequence shown here is derived from an EMBL/GenBank/DDBJ whole genome shotgun (WGS) entry which is preliminary data.</text>
</comment>
<keyword evidence="3" id="KW-0963">Cytoplasm</keyword>
<dbReference type="InterPro" id="IPR036192">
    <property type="entry name" value="Cell_div_ZapA-like_sf"/>
</dbReference>
<dbReference type="Pfam" id="PF05164">
    <property type="entry name" value="ZapA"/>
    <property type="match status" value="1"/>
</dbReference>
<dbReference type="SUPFAM" id="SSF102829">
    <property type="entry name" value="Cell division protein ZapA-like"/>
    <property type="match status" value="1"/>
</dbReference>
<accession>A0A926DVA9</accession>
<protein>
    <recommendedName>
        <fullName evidence="2">Cell division protein ZapA</fullName>
    </recommendedName>
    <alternativeName>
        <fullName evidence="9">Z ring-associated protein ZapA</fullName>
    </alternativeName>
</protein>
<dbReference type="PANTHER" id="PTHR34981">
    <property type="entry name" value="CELL DIVISION PROTEIN ZAPA"/>
    <property type="match status" value="1"/>
</dbReference>
<evidence type="ECO:0000256" key="9">
    <source>
        <dbReference type="ARBA" id="ARBA00033158"/>
    </source>
</evidence>
<evidence type="ECO:0000256" key="10">
    <source>
        <dbReference type="SAM" id="Coils"/>
    </source>
</evidence>
<dbReference type="InterPro" id="IPR053712">
    <property type="entry name" value="Bac_CellDiv_Activator"/>
</dbReference>
<dbReference type="EMBL" id="JACRSQ010000015">
    <property type="protein sequence ID" value="MBC8544049.1"/>
    <property type="molecule type" value="Genomic_DNA"/>
</dbReference>
<evidence type="ECO:0000256" key="6">
    <source>
        <dbReference type="ARBA" id="ARBA00023306"/>
    </source>
</evidence>
<proteinExistence type="predicted"/>
<keyword evidence="6" id="KW-0131">Cell cycle</keyword>
<dbReference type="PANTHER" id="PTHR34981:SF1">
    <property type="entry name" value="CELL DIVISION PROTEIN ZAPA"/>
    <property type="match status" value="1"/>
</dbReference>
<evidence type="ECO:0000313" key="11">
    <source>
        <dbReference type="EMBL" id="MBC8544049.1"/>
    </source>
</evidence>
<evidence type="ECO:0000256" key="7">
    <source>
        <dbReference type="ARBA" id="ARBA00024910"/>
    </source>
</evidence>
<dbReference type="GO" id="GO:0000917">
    <property type="term" value="P:division septum assembly"/>
    <property type="evidence" value="ECO:0007669"/>
    <property type="project" value="UniProtKB-KW"/>
</dbReference>
<organism evidence="11 12">
    <name type="scientific">Bianquea renquensis</name>
    <dbReference type="NCBI Taxonomy" id="2763661"/>
    <lineage>
        <taxon>Bacteria</taxon>
        <taxon>Bacillati</taxon>
        <taxon>Bacillota</taxon>
        <taxon>Clostridia</taxon>
        <taxon>Eubacteriales</taxon>
        <taxon>Bianqueaceae</taxon>
        <taxon>Bianquea</taxon>
    </lineage>
</organism>
<keyword evidence="12" id="KW-1185">Reference proteome</keyword>
<dbReference type="GO" id="GO:0005829">
    <property type="term" value="C:cytosol"/>
    <property type="evidence" value="ECO:0007669"/>
    <property type="project" value="TreeGrafter"/>
</dbReference>
<evidence type="ECO:0000256" key="4">
    <source>
        <dbReference type="ARBA" id="ARBA00022618"/>
    </source>
</evidence>
<comment type="subunit">
    <text evidence="8">Homodimer. Interacts with FtsZ.</text>
</comment>
<evidence type="ECO:0000256" key="1">
    <source>
        <dbReference type="ARBA" id="ARBA00004496"/>
    </source>
</evidence>
<name>A0A926DVA9_9FIRM</name>
<dbReference type="Gene3D" id="6.10.250.790">
    <property type="match status" value="1"/>
</dbReference>
<evidence type="ECO:0000256" key="2">
    <source>
        <dbReference type="ARBA" id="ARBA00015195"/>
    </source>
</evidence>
<dbReference type="GO" id="GO:0030428">
    <property type="term" value="C:cell septum"/>
    <property type="evidence" value="ECO:0007669"/>
    <property type="project" value="TreeGrafter"/>
</dbReference>
<gene>
    <name evidence="11" type="primary">zapA</name>
    <name evidence="11" type="ORF">H8730_10870</name>
</gene>
<feature type="coiled-coil region" evidence="10">
    <location>
        <begin position="74"/>
        <end position="129"/>
    </location>
</feature>
<dbReference type="InterPro" id="IPR007838">
    <property type="entry name" value="Cell_div_ZapA-like"/>
</dbReference>
<dbReference type="GO" id="GO:0032153">
    <property type="term" value="C:cell division site"/>
    <property type="evidence" value="ECO:0007669"/>
    <property type="project" value="TreeGrafter"/>
</dbReference>
<evidence type="ECO:0000256" key="3">
    <source>
        <dbReference type="ARBA" id="ARBA00022490"/>
    </source>
</evidence>
<comment type="subcellular location">
    <subcellularLocation>
        <location evidence="1">Cytoplasm</location>
    </subcellularLocation>
</comment>
<evidence type="ECO:0000313" key="12">
    <source>
        <dbReference type="Proteomes" id="UP000657006"/>
    </source>
</evidence>
<dbReference type="GO" id="GO:0000921">
    <property type="term" value="P:septin ring assembly"/>
    <property type="evidence" value="ECO:0007669"/>
    <property type="project" value="TreeGrafter"/>
</dbReference>
<keyword evidence="4 11" id="KW-0132">Cell division</keyword>